<evidence type="ECO:0000256" key="6">
    <source>
        <dbReference type="ARBA" id="ARBA00022833"/>
    </source>
</evidence>
<dbReference type="EMBL" id="CAJHNH020002890">
    <property type="protein sequence ID" value="CAG5128014.1"/>
    <property type="molecule type" value="Genomic_DNA"/>
</dbReference>
<keyword evidence="3" id="KW-0479">Metal-binding</keyword>
<reference evidence="14" key="1">
    <citation type="submission" date="2021-04" db="EMBL/GenBank/DDBJ databases">
        <authorList>
            <consortium name="Molecular Ecology Group"/>
        </authorList>
    </citation>
    <scope>NUCLEOTIDE SEQUENCE</scope>
</reference>
<evidence type="ECO:0000256" key="12">
    <source>
        <dbReference type="SAM" id="MobiDB-lite"/>
    </source>
</evidence>
<name>A0A8S3ZEN3_9EUPU</name>
<organism evidence="14 15">
    <name type="scientific">Candidula unifasciata</name>
    <dbReference type="NCBI Taxonomy" id="100452"/>
    <lineage>
        <taxon>Eukaryota</taxon>
        <taxon>Metazoa</taxon>
        <taxon>Spiralia</taxon>
        <taxon>Lophotrochozoa</taxon>
        <taxon>Mollusca</taxon>
        <taxon>Gastropoda</taxon>
        <taxon>Heterobranchia</taxon>
        <taxon>Euthyneura</taxon>
        <taxon>Panpulmonata</taxon>
        <taxon>Eupulmonata</taxon>
        <taxon>Stylommatophora</taxon>
        <taxon>Helicina</taxon>
        <taxon>Helicoidea</taxon>
        <taxon>Geomitridae</taxon>
        <taxon>Candidula</taxon>
    </lineage>
</organism>
<keyword evidence="9" id="KW-0804">Transcription</keyword>
<dbReference type="Gene3D" id="3.30.160.60">
    <property type="entry name" value="Classic Zinc Finger"/>
    <property type="match status" value="4"/>
</dbReference>
<evidence type="ECO:0000313" key="14">
    <source>
        <dbReference type="EMBL" id="CAG5128014.1"/>
    </source>
</evidence>
<dbReference type="InterPro" id="IPR036236">
    <property type="entry name" value="Znf_C2H2_sf"/>
</dbReference>
<evidence type="ECO:0000256" key="2">
    <source>
        <dbReference type="ARBA" id="ARBA00006991"/>
    </source>
</evidence>
<dbReference type="InterPro" id="IPR013087">
    <property type="entry name" value="Znf_C2H2_type"/>
</dbReference>
<dbReference type="SUPFAM" id="SSF57667">
    <property type="entry name" value="beta-beta-alpha zinc fingers"/>
    <property type="match status" value="3"/>
</dbReference>
<comment type="subcellular location">
    <subcellularLocation>
        <location evidence="1">Nucleus</location>
    </subcellularLocation>
</comment>
<keyword evidence="15" id="KW-1185">Reference proteome</keyword>
<sequence>YEELDDSEEDHDLGFEDNKEKDPDISLALTEVKKKKVQPAKKDMVPPSPSVYAPNSEQPVKRGRGRPRRYPPPGQMQTSIPAIMIPSANGQTLVMTQGLQNLQNFHRQFPNIIPKPSVDSGTVTISVTTADTNNLSLGSDTDSLPLDASAVLDSNNIIPPALQGDTIPIVGDNPDLSDQGDTLDQNSSLLSFMTPTTSASDKSKDIQSPEELENLIQPTVIHIPDNILSSLGFRKDPVKIGLKASDRELEKMKCPKCDFQGYYVQQYRNHIATHGDDIQKCKCCSYLSLDGDELLEHFKEYHPRCFCSECGYMAEHAYIIKRHMMRHDTKSCTCDLCGKVYKDMYILKMHVKMVHMPAEVLFECNVCSKKFTRKAHLKRHLRIHEPEKPYKCPICDYRGCEKSDISKHMLIHEEPKHTCERCGKTFRHIKNKELHVKRHYGQRNYKCGVCDFLGYTYTDIRKHIERKHQDIKTVICDKCNKQLKSEVAMKEHQQTCNVMMIEQGLAILTSSGGTSQATIQIPTNLGPDGHIILDGQAITYGGSNHLKPQMSLAEGTTEEEEEDLDDEDGGINQTMQIIGETILTESGEQMHIISSEMLGESRQVVSHVFQQDAHGKSDSGS</sequence>
<evidence type="ECO:0000256" key="1">
    <source>
        <dbReference type="ARBA" id="ARBA00004123"/>
    </source>
</evidence>
<evidence type="ECO:0000259" key="13">
    <source>
        <dbReference type="PROSITE" id="PS50157"/>
    </source>
</evidence>
<dbReference type="GO" id="GO:0008270">
    <property type="term" value="F:zinc ion binding"/>
    <property type="evidence" value="ECO:0007669"/>
    <property type="project" value="UniProtKB-KW"/>
</dbReference>
<keyword evidence="7" id="KW-0805">Transcription regulation</keyword>
<feature type="non-terminal residue" evidence="14">
    <location>
        <position position="621"/>
    </location>
</feature>
<dbReference type="OrthoDB" id="7930430at2759"/>
<evidence type="ECO:0000313" key="15">
    <source>
        <dbReference type="Proteomes" id="UP000678393"/>
    </source>
</evidence>
<dbReference type="PANTHER" id="PTHR24403:SF67">
    <property type="entry name" value="FI01116P-RELATED"/>
    <property type="match status" value="1"/>
</dbReference>
<feature type="domain" description="C2H2-type" evidence="13">
    <location>
        <begin position="362"/>
        <end position="389"/>
    </location>
</feature>
<comment type="caution">
    <text evidence="14">The sequence shown here is derived from an EMBL/GenBank/DDBJ whole genome shotgun (WGS) entry which is preliminary data.</text>
</comment>
<dbReference type="Pfam" id="PF00096">
    <property type="entry name" value="zf-C2H2"/>
    <property type="match status" value="1"/>
</dbReference>
<dbReference type="GO" id="GO:0003677">
    <property type="term" value="F:DNA binding"/>
    <property type="evidence" value="ECO:0007669"/>
    <property type="project" value="UniProtKB-KW"/>
</dbReference>
<dbReference type="PROSITE" id="PS50157">
    <property type="entry name" value="ZINC_FINGER_C2H2_2"/>
    <property type="match status" value="4"/>
</dbReference>
<evidence type="ECO:0000256" key="5">
    <source>
        <dbReference type="ARBA" id="ARBA00022771"/>
    </source>
</evidence>
<dbReference type="InterPro" id="IPR050688">
    <property type="entry name" value="Zinc_finger/UBP_domain"/>
</dbReference>
<accession>A0A8S3ZEN3</accession>
<dbReference type="Proteomes" id="UP000678393">
    <property type="component" value="Unassembled WGS sequence"/>
</dbReference>
<dbReference type="GO" id="GO:0045944">
    <property type="term" value="P:positive regulation of transcription by RNA polymerase II"/>
    <property type="evidence" value="ECO:0007669"/>
    <property type="project" value="TreeGrafter"/>
</dbReference>
<dbReference type="PROSITE" id="PS00028">
    <property type="entry name" value="ZINC_FINGER_C2H2_1"/>
    <property type="match status" value="2"/>
</dbReference>
<dbReference type="FunFam" id="3.30.160.60:FF:000075">
    <property type="entry name" value="Putative zinc finger protein 536"/>
    <property type="match status" value="1"/>
</dbReference>
<dbReference type="FunFam" id="3.30.160.60:FF:001498">
    <property type="entry name" value="Zinc finger protein 404"/>
    <property type="match status" value="1"/>
</dbReference>
<feature type="domain" description="C2H2-type" evidence="13">
    <location>
        <begin position="390"/>
        <end position="417"/>
    </location>
</feature>
<keyword evidence="6" id="KW-0862">Zinc</keyword>
<evidence type="ECO:0000256" key="3">
    <source>
        <dbReference type="ARBA" id="ARBA00022723"/>
    </source>
</evidence>
<feature type="domain" description="C2H2-type" evidence="13">
    <location>
        <begin position="417"/>
        <end position="444"/>
    </location>
</feature>
<evidence type="ECO:0000256" key="9">
    <source>
        <dbReference type="ARBA" id="ARBA00023163"/>
    </source>
</evidence>
<dbReference type="SMART" id="SM00355">
    <property type="entry name" value="ZnF_C2H2"/>
    <property type="match status" value="9"/>
</dbReference>
<dbReference type="AlphaFoldDB" id="A0A8S3ZEN3"/>
<feature type="domain" description="C2H2-type" evidence="13">
    <location>
        <begin position="332"/>
        <end position="355"/>
    </location>
</feature>
<gene>
    <name evidence="14" type="ORF">CUNI_LOCUS13572</name>
</gene>
<dbReference type="GO" id="GO:0005634">
    <property type="term" value="C:nucleus"/>
    <property type="evidence" value="ECO:0007669"/>
    <property type="project" value="UniProtKB-SubCell"/>
</dbReference>
<protein>
    <recommendedName>
        <fullName evidence="13">C2H2-type domain-containing protein</fullName>
    </recommendedName>
</protein>
<evidence type="ECO:0000256" key="4">
    <source>
        <dbReference type="ARBA" id="ARBA00022737"/>
    </source>
</evidence>
<evidence type="ECO:0000256" key="10">
    <source>
        <dbReference type="ARBA" id="ARBA00023242"/>
    </source>
</evidence>
<keyword evidence="10" id="KW-0539">Nucleus</keyword>
<feature type="compositionally biased region" description="Acidic residues" evidence="12">
    <location>
        <begin position="1"/>
        <end position="11"/>
    </location>
</feature>
<evidence type="ECO:0000256" key="8">
    <source>
        <dbReference type="ARBA" id="ARBA00023125"/>
    </source>
</evidence>
<keyword evidence="4" id="KW-0677">Repeat</keyword>
<keyword evidence="8" id="KW-0238">DNA-binding</keyword>
<evidence type="ECO:0000256" key="7">
    <source>
        <dbReference type="ARBA" id="ARBA00023015"/>
    </source>
</evidence>
<feature type="compositionally biased region" description="Basic and acidic residues" evidence="12">
    <location>
        <begin position="12"/>
        <end position="24"/>
    </location>
</feature>
<feature type="region of interest" description="Disordered" evidence="12">
    <location>
        <begin position="1"/>
        <end position="78"/>
    </location>
</feature>
<proteinExistence type="inferred from homology"/>
<keyword evidence="5 11" id="KW-0863">Zinc-finger</keyword>
<evidence type="ECO:0000256" key="11">
    <source>
        <dbReference type="PROSITE-ProRule" id="PRU00042"/>
    </source>
</evidence>
<comment type="similarity">
    <text evidence="2">Belongs to the krueppel C2H2-type zinc-finger protein family.</text>
</comment>
<dbReference type="PANTHER" id="PTHR24403">
    <property type="entry name" value="ZINC FINGER PROTEIN"/>
    <property type="match status" value="1"/>
</dbReference>